<dbReference type="RefSeq" id="XP_019029206.1">
    <property type="nucleotide sequence ID" value="XM_019178723.1"/>
</dbReference>
<gene>
    <name evidence="2" type="ORF">L198_06668</name>
</gene>
<proteinExistence type="predicted"/>
<keyword evidence="3" id="KW-1185">Reference proteome</keyword>
<dbReference type="EMBL" id="AWGH01000025">
    <property type="protein sequence ID" value="ODN88397.1"/>
    <property type="molecule type" value="Genomic_DNA"/>
</dbReference>
<dbReference type="Proteomes" id="UP000094819">
    <property type="component" value="Unassembled WGS sequence"/>
</dbReference>
<dbReference type="AlphaFoldDB" id="A0A1E3IIG4"/>
<comment type="caution">
    <text evidence="2">The sequence shown here is derived from an EMBL/GenBank/DDBJ whole genome shotgun (WGS) entry which is preliminary data.</text>
</comment>
<evidence type="ECO:0000313" key="3">
    <source>
        <dbReference type="Proteomes" id="UP000094819"/>
    </source>
</evidence>
<feature type="region of interest" description="Disordered" evidence="1">
    <location>
        <begin position="44"/>
        <end position="68"/>
    </location>
</feature>
<dbReference type="GeneID" id="30195880"/>
<name>A0A1E3IIG4_9TREE</name>
<evidence type="ECO:0000313" key="2">
    <source>
        <dbReference type="EMBL" id="ODN88397.1"/>
    </source>
</evidence>
<protein>
    <submittedName>
        <fullName evidence="2">Uncharacterized protein</fullName>
    </submittedName>
</protein>
<evidence type="ECO:0000256" key="1">
    <source>
        <dbReference type="SAM" id="MobiDB-lite"/>
    </source>
</evidence>
<accession>A0A1E3IIG4</accession>
<organism evidence="2 3">
    <name type="scientific">Cryptococcus wingfieldii CBS 7118</name>
    <dbReference type="NCBI Taxonomy" id="1295528"/>
    <lineage>
        <taxon>Eukaryota</taxon>
        <taxon>Fungi</taxon>
        <taxon>Dikarya</taxon>
        <taxon>Basidiomycota</taxon>
        <taxon>Agaricomycotina</taxon>
        <taxon>Tremellomycetes</taxon>
        <taxon>Tremellales</taxon>
        <taxon>Cryptococcaceae</taxon>
        <taxon>Cryptococcus</taxon>
    </lineage>
</organism>
<reference evidence="2 3" key="1">
    <citation type="submission" date="2016-06" db="EMBL/GenBank/DDBJ databases">
        <title>Evolution of pathogenesis and genome organization in the Tremellales.</title>
        <authorList>
            <person name="Cuomo C."/>
            <person name="Litvintseva A."/>
            <person name="Heitman J."/>
            <person name="Chen Y."/>
            <person name="Sun S."/>
            <person name="Springer D."/>
            <person name="Dromer F."/>
            <person name="Young S."/>
            <person name="Zeng Q."/>
            <person name="Chapman S."/>
            <person name="Gujja S."/>
            <person name="Saif S."/>
            <person name="Birren B."/>
        </authorList>
    </citation>
    <scope>NUCLEOTIDE SEQUENCE [LARGE SCALE GENOMIC DNA]</scope>
    <source>
        <strain evidence="2 3">CBS 7118</strain>
    </source>
</reference>
<sequence length="175" mass="19238">MTSKFKHPYQEHEIVEALKVVIKQYLVRYDRMVSLQIQVFAGSGAKKGPRSQTRQSSARDDNNWSSRSYSTLSISDRNGKFGLLFDRDIVVQPFKTPSAVLAAAAGELTPRTEMKEGMEITNHARLAVNYFSHLVKDGEAMIENGQKSMKGEKASQPKGTDLPGASAGSTSTVRG</sequence>
<feature type="region of interest" description="Disordered" evidence="1">
    <location>
        <begin position="143"/>
        <end position="175"/>
    </location>
</feature>